<feature type="chain" id="PRO_5046347737" description="F5/8 type C domain-containing protein" evidence="2">
    <location>
        <begin position="29"/>
        <end position="391"/>
    </location>
</feature>
<evidence type="ECO:0000256" key="2">
    <source>
        <dbReference type="SAM" id="SignalP"/>
    </source>
</evidence>
<organism evidence="3 4">
    <name type="scientific">Paenibacillus sepulcri</name>
    <dbReference type="NCBI Taxonomy" id="359917"/>
    <lineage>
        <taxon>Bacteria</taxon>
        <taxon>Bacillati</taxon>
        <taxon>Bacillota</taxon>
        <taxon>Bacilli</taxon>
        <taxon>Bacillales</taxon>
        <taxon>Paenibacillaceae</taxon>
        <taxon>Paenibacillus</taxon>
    </lineage>
</organism>
<dbReference type="Proteomes" id="UP001519887">
    <property type="component" value="Unassembled WGS sequence"/>
</dbReference>
<feature type="compositionally biased region" description="Low complexity" evidence="1">
    <location>
        <begin position="354"/>
        <end position="391"/>
    </location>
</feature>
<evidence type="ECO:0008006" key="5">
    <source>
        <dbReference type="Google" id="ProtNLM"/>
    </source>
</evidence>
<proteinExistence type="predicted"/>
<feature type="signal peptide" evidence="2">
    <location>
        <begin position="1"/>
        <end position="28"/>
    </location>
</feature>
<keyword evidence="4" id="KW-1185">Reference proteome</keyword>
<sequence length="391" mass="42023">MRSMKTFVKLICIVALLTFPIMMKPAAADADAADAVEFDSSGKFVDALDNTDYMVYQSGILQTDGSMTGPGEVIYSAGSSDFHSISIDTTFNKWALNYSGHDLAVYETAYDAGTDTFVDGKQVVMARELSPDLMTGKDTDKATYVSGPITPGTKYLRVLLPQADFFADVQNAADYKVDGITLENSAAAAKPVDLTIDKLADFSHFANGTDTSNLSINDLTAADKILDARTFASNHFMERADATKADSSMTYASPEGKEFQSVYVEGYFNFVPSKLFEVWISEDGVNYTNASASSHYITVPFPYNGDWIPTVLKISDLPGGTRYVQIRLPAYTSGELWGMKYPRMTRVVLGSGDPGDATDPTDPDTGNPVDPTGPTDPGTGNPGDPADPGTA</sequence>
<name>A0ABS7BVF7_9BACL</name>
<gene>
    <name evidence="3" type="ORF">K0U00_01090</name>
</gene>
<accession>A0ABS7BVF7</accession>
<keyword evidence="2" id="KW-0732">Signal</keyword>
<comment type="caution">
    <text evidence="3">The sequence shown here is derived from an EMBL/GenBank/DDBJ whole genome shotgun (WGS) entry which is preliminary data.</text>
</comment>
<evidence type="ECO:0000313" key="3">
    <source>
        <dbReference type="EMBL" id="MBW7452635.1"/>
    </source>
</evidence>
<evidence type="ECO:0000256" key="1">
    <source>
        <dbReference type="SAM" id="MobiDB-lite"/>
    </source>
</evidence>
<dbReference type="EMBL" id="JAHZIK010000009">
    <property type="protein sequence ID" value="MBW7452635.1"/>
    <property type="molecule type" value="Genomic_DNA"/>
</dbReference>
<protein>
    <recommendedName>
        <fullName evidence="5">F5/8 type C domain-containing protein</fullName>
    </recommendedName>
</protein>
<feature type="region of interest" description="Disordered" evidence="1">
    <location>
        <begin position="348"/>
        <end position="391"/>
    </location>
</feature>
<reference evidence="3 4" key="1">
    <citation type="submission" date="2021-07" db="EMBL/GenBank/DDBJ databases">
        <title>Paenibacillus radiodurans sp. nov., isolated from the southeastern edge of Tengger Desert.</title>
        <authorList>
            <person name="Zhang G."/>
        </authorList>
    </citation>
    <scope>NUCLEOTIDE SEQUENCE [LARGE SCALE GENOMIC DNA]</scope>
    <source>
        <strain evidence="3 4">CCM 7311</strain>
    </source>
</reference>
<evidence type="ECO:0000313" key="4">
    <source>
        <dbReference type="Proteomes" id="UP001519887"/>
    </source>
</evidence>
<feature type="non-terminal residue" evidence="3">
    <location>
        <position position="391"/>
    </location>
</feature>